<keyword evidence="2" id="KW-1185">Reference proteome</keyword>
<reference evidence="1" key="1">
    <citation type="submission" date="2020-03" db="EMBL/GenBank/DDBJ databases">
        <authorList>
            <person name="Weist P."/>
        </authorList>
    </citation>
    <scope>NUCLEOTIDE SEQUENCE</scope>
</reference>
<name>A0A9N7YL14_PLEPL</name>
<sequence length="99" mass="11526">MKLSSNHEEKMWSRENEGKGAGVVSLSFNKVVKQFKFLLHEQMRFPRKFSEICAKSVAVVELEKRSWATKSFQSPGERQDTWLSDTAFLTEEEDTEPRI</sequence>
<dbReference type="EMBL" id="CADEAL010001145">
    <property type="protein sequence ID" value="CAB1429513.1"/>
    <property type="molecule type" value="Genomic_DNA"/>
</dbReference>
<evidence type="ECO:0000313" key="2">
    <source>
        <dbReference type="Proteomes" id="UP001153269"/>
    </source>
</evidence>
<protein>
    <submittedName>
        <fullName evidence="1">Uncharacterized protein</fullName>
    </submittedName>
</protein>
<comment type="caution">
    <text evidence="1">The sequence shown here is derived from an EMBL/GenBank/DDBJ whole genome shotgun (WGS) entry which is preliminary data.</text>
</comment>
<dbReference type="AlphaFoldDB" id="A0A9N7YL14"/>
<evidence type="ECO:0000313" key="1">
    <source>
        <dbReference type="EMBL" id="CAB1429513.1"/>
    </source>
</evidence>
<proteinExistence type="predicted"/>
<dbReference type="Proteomes" id="UP001153269">
    <property type="component" value="Unassembled WGS sequence"/>
</dbReference>
<accession>A0A9N7YL14</accession>
<gene>
    <name evidence="1" type="ORF">PLEPLA_LOCUS17491</name>
</gene>
<organism evidence="1 2">
    <name type="scientific">Pleuronectes platessa</name>
    <name type="common">European plaice</name>
    <dbReference type="NCBI Taxonomy" id="8262"/>
    <lineage>
        <taxon>Eukaryota</taxon>
        <taxon>Metazoa</taxon>
        <taxon>Chordata</taxon>
        <taxon>Craniata</taxon>
        <taxon>Vertebrata</taxon>
        <taxon>Euteleostomi</taxon>
        <taxon>Actinopterygii</taxon>
        <taxon>Neopterygii</taxon>
        <taxon>Teleostei</taxon>
        <taxon>Neoteleostei</taxon>
        <taxon>Acanthomorphata</taxon>
        <taxon>Carangaria</taxon>
        <taxon>Pleuronectiformes</taxon>
        <taxon>Pleuronectoidei</taxon>
        <taxon>Pleuronectidae</taxon>
        <taxon>Pleuronectes</taxon>
    </lineage>
</organism>